<dbReference type="EMBL" id="JBAHYK010004760">
    <property type="protein sequence ID" value="KAL0562693.1"/>
    <property type="molecule type" value="Genomic_DNA"/>
</dbReference>
<name>A0ABR3EII9_9AGAR</name>
<keyword evidence="2" id="KW-1185">Reference proteome</keyword>
<protein>
    <submittedName>
        <fullName evidence="1">Uncharacterized protein</fullName>
    </submittedName>
</protein>
<sequence>TGLEQLRDLEKRINAHLGFGNGSAYVERLLHEFLVYTETQPLGDESPLEYPNKIFGAMLDSLAKIGNAILNEYGSGKEWNECKCLTVRVRYLVQCIDEFEIAGLEERELGGKSLGERFLGAELMFQRSLVEAWLDRSSVANYVRSLDVDQSDPPQPPTGFKPL</sequence>
<organism evidence="1 2">
    <name type="scientific">Marasmius crinis-equi</name>
    <dbReference type="NCBI Taxonomy" id="585013"/>
    <lineage>
        <taxon>Eukaryota</taxon>
        <taxon>Fungi</taxon>
        <taxon>Dikarya</taxon>
        <taxon>Basidiomycota</taxon>
        <taxon>Agaricomycotina</taxon>
        <taxon>Agaricomycetes</taxon>
        <taxon>Agaricomycetidae</taxon>
        <taxon>Agaricales</taxon>
        <taxon>Marasmiineae</taxon>
        <taxon>Marasmiaceae</taxon>
        <taxon>Marasmius</taxon>
    </lineage>
</organism>
<evidence type="ECO:0000313" key="2">
    <source>
        <dbReference type="Proteomes" id="UP001465976"/>
    </source>
</evidence>
<proteinExistence type="predicted"/>
<gene>
    <name evidence="1" type="ORF">V5O48_019388</name>
</gene>
<feature type="non-terminal residue" evidence="1">
    <location>
        <position position="1"/>
    </location>
</feature>
<reference evidence="1 2" key="1">
    <citation type="submission" date="2024-02" db="EMBL/GenBank/DDBJ databases">
        <title>A draft genome for the cacao thread blight pathogen Marasmius crinis-equi.</title>
        <authorList>
            <person name="Cohen S.P."/>
            <person name="Baruah I.K."/>
            <person name="Amoako-Attah I."/>
            <person name="Bukari Y."/>
            <person name="Meinhardt L.W."/>
            <person name="Bailey B.A."/>
        </authorList>
    </citation>
    <scope>NUCLEOTIDE SEQUENCE [LARGE SCALE GENOMIC DNA]</scope>
    <source>
        <strain evidence="1 2">GH-76</strain>
    </source>
</reference>
<accession>A0ABR3EII9</accession>
<comment type="caution">
    <text evidence="1">The sequence shown here is derived from an EMBL/GenBank/DDBJ whole genome shotgun (WGS) entry which is preliminary data.</text>
</comment>
<feature type="non-terminal residue" evidence="1">
    <location>
        <position position="163"/>
    </location>
</feature>
<dbReference type="Proteomes" id="UP001465976">
    <property type="component" value="Unassembled WGS sequence"/>
</dbReference>
<evidence type="ECO:0000313" key="1">
    <source>
        <dbReference type="EMBL" id="KAL0562693.1"/>
    </source>
</evidence>